<accession>A0A232FGD3</accession>
<evidence type="ECO:0000313" key="2">
    <source>
        <dbReference type="Proteomes" id="UP000215335"/>
    </source>
</evidence>
<protein>
    <submittedName>
        <fullName evidence="1">Uncharacterized protein</fullName>
    </submittedName>
</protein>
<gene>
    <name evidence="1" type="ORF">TSAR_015202</name>
</gene>
<dbReference type="Proteomes" id="UP000215335">
    <property type="component" value="Unassembled WGS sequence"/>
</dbReference>
<evidence type="ECO:0000313" key="1">
    <source>
        <dbReference type="EMBL" id="OXU29387.1"/>
    </source>
</evidence>
<dbReference type="AlphaFoldDB" id="A0A232FGD3"/>
<reference evidence="1 2" key="1">
    <citation type="journal article" date="2017" name="Curr. Biol.">
        <title>The Evolution of Venom by Co-option of Single-Copy Genes.</title>
        <authorList>
            <person name="Martinson E.O."/>
            <person name="Mrinalini"/>
            <person name="Kelkar Y.D."/>
            <person name="Chang C.H."/>
            <person name="Werren J.H."/>
        </authorList>
    </citation>
    <scope>NUCLEOTIDE SEQUENCE [LARGE SCALE GENOMIC DNA]</scope>
    <source>
        <strain evidence="1 2">Alberta</strain>
        <tissue evidence="1">Whole body</tissue>
    </source>
</reference>
<organism evidence="1 2">
    <name type="scientific">Trichomalopsis sarcophagae</name>
    <dbReference type="NCBI Taxonomy" id="543379"/>
    <lineage>
        <taxon>Eukaryota</taxon>
        <taxon>Metazoa</taxon>
        <taxon>Ecdysozoa</taxon>
        <taxon>Arthropoda</taxon>
        <taxon>Hexapoda</taxon>
        <taxon>Insecta</taxon>
        <taxon>Pterygota</taxon>
        <taxon>Neoptera</taxon>
        <taxon>Endopterygota</taxon>
        <taxon>Hymenoptera</taxon>
        <taxon>Apocrita</taxon>
        <taxon>Proctotrupomorpha</taxon>
        <taxon>Chalcidoidea</taxon>
        <taxon>Pteromalidae</taxon>
        <taxon>Pteromalinae</taxon>
        <taxon>Trichomalopsis</taxon>
    </lineage>
</organism>
<dbReference type="EMBL" id="NNAY01000295">
    <property type="protein sequence ID" value="OXU29387.1"/>
    <property type="molecule type" value="Genomic_DNA"/>
</dbReference>
<sequence length="147" mass="16444">MSRGGGIPMRGGGSESDNFLVVTVNNFERFMSVLEVIAIPEKDYTHRDESKERGCCISSIPKRIGHDLAQQPPHRGRAQGNQATYTCLLLPTLHICAQKNYSVCGELVAFTTRRMQCKECLHHRNNLRTKMALPVTIRQLMNTACIG</sequence>
<proteinExistence type="predicted"/>
<comment type="caution">
    <text evidence="1">The sequence shown here is derived from an EMBL/GenBank/DDBJ whole genome shotgun (WGS) entry which is preliminary data.</text>
</comment>
<name>A0A232FGD3_9HYME</name>
<keyword evidence="2" id="KW-1185">Reference proteome</keyword>